<keyword evidence="2" id="KW-1185">Reference proteome</keyword>
<organism evidence="1 2">
    <name type="scientific">Synechococcus phage S-ShM2</name>
    <dbReference type="NCBI Taxonomy" id="445683"/>
    <lineage>
        <taxon>Viruses</taxon>
        <taxon>Duplodnaviria</taxon>
        <taxon>Heunggongvirae</taxon>
        <taxon>Uroviricota</taxon>
        <taxon>Caudoviricetes</taxon>
        <taxon>Pantevenvirales</taxon>
        <taxon>Kyanoviridae</taxon>
        <taxon>Ahtivirus</taxon>
        <taxon>Ahtivirus sagseatwo</taxon>
    </lineage>
</organism>
<proteinExistence type="predicted"/>
<protein>
    <submittedName>
        <fullName evidence="1">Uncharacterized protein</fullName>
    </submittedName>
</protein>
<dbReference type="GeneID" id="10327269"/>
<sequence length="57" mass="7045">MNFELDMDDYAIILNALHYYKKVEKRGNFKQYNEERVNKLRDKMAYQLVPSNWSKRE</sequence>
<evidence type="ECO:0000313" key="2">
    <source>
        <dbReference type="Proteomes" id="UP000006525"/>
    </source>
</evidence>
<dbReference type="RefSeq" id="YP_004322780.1">
    <property type="nucleotide sequence ID" value="NC_015281.1"/>
</dbReference>
<name>E3SK15_9CAUD</name>
<dbReference type="EMBL" id="GU071096">
    <property type="protein sequence ID" value="ADO97725.1"/>
    <property type="molecule type" value="Genomic_DNA"/>
</dbReference>
<dbReference type="OrthoDB" id="27180at10239"/>
<reference evidence="1 2" key="1">
    <citation type="journal article" date="2010" name="Environ. Microbiol.">
        <title>Genomic analysis of oceanic cyanobacterial myoviruses compared with T4-like myoviruses from diverse hosts and environments.</title>
        <authorList>
            <person name="Sullivan M.B."/>
            <person name="Huang K.H."/>
            <person name="Ignacio-Espinoza J.C."/>
            <person name="Berlin A.M."/>
            <person name="Kelly L."/>
            <person name="Weigele P.R."/>
            <person name="DeFrancesco A.S."/>
            <person name="Kern S.E."/>
            <person name="Thompson L.R."/>
            <person name="Young S."/>
            <person name="Yandava C."/>
            <person name="Fu R."/>
            <person name="Krastins B."/>
            <person name="Chase M."/>
            <person name="Sarracino D."/>
            <person name="Osburne M.S."/>
            <person name="Henn M.R."/>
            <person name="Chisholm S.W."/>
        </authorList>
    </citation>
    <scope>NUCLEOTIDE SEQUENCE [LARGE SCALE GENOMIC DNA]</scope>
    <source>
        <strain evidence="1">8102-4</strain>
    </source>
</reference>
<gene>
    <name evidence="1" type="ORF">SShM2_114</name>
</gene>
<dbReference type="KEGG" id="vg:10327269"/>
<accession>E3SK15</accession>
<dbReference type="Proteomes" id="UP000006525">
    <property type="component" value="Segment"/>
</dbReference>
<evidence type="ECO:0000313" key="1">
    <source>
        <dbReference type="EMBL" id="ADO97725.1"/>
    </source>
</evidence>